<dbReference type="Proteomes" id="UP001516061">
    <property type="component" value="Unassembled WGS sequence"/>
</dbReference>
<gene>
    <name evidence="6" type="ORF">HNQ01_001230</name>
</gene>
<dbReference type="RefSeq" id="WP_173804490.1">
    <property type="nucleotide sequence ID" value="NZ_JABSNM010000004.1"/>
</dbReference>
<dbReference type="EMBL" id="JABSNM010000004">
    <property type="protein sequence ID" value="NRT55518.1"/>
    <property type="molecule type" value="Genomic_DNA"/>
</dbReference>
<dbReference type="InterPro" id="IPR003825">
    <property type="entry name" value="Colicin-V_CvpA"/>
</dbReference>
<comment type="caution">
    <text evidence="6">The sequence shown here is derived from an EMBL/GenBank/DDBJ whole genome shotgun (WGS) entry which is preliminary data.</text>
</comment>
<dbReference type="PANTHER" id="PTHR36926">
    <property type="entry name" value="COLICIN V PRODUCTION PROTEIN"/>
    <property type="match status" value="1"/>
</dbReference>
<feature type="transmembrane region" description="Helical" evidence="5">
    <location>
        <begin position="105"/>
        <end position="127"/>
    </location>
</feature>
<keyword evidence="2 5" id="KW-0812">Transmembrane</keyword>
<evidence type="ECO:0000256" key="4">
    <source>
        <dbReference type="ARBA" id="ARBA00023136"/>
    </source>
</evidence>
<evidence type="ECO:0000256" key="3">
    <source>
        <dbReference type="ARBA" id="ARBA00022989"/>
    </source>
</evidence>
<protein>
    <submittedName>
        <fullName evidence="6">Membrane protein required for colicin V production</fullName>
    </submittedName>
</protein>
<accession>A0ABX2FZP7</accession>
<evidence type="ECO:0000313" key="7">
    <source>
        <dbReference type="Proteomes" id="UP001516061"/>
    </source>
</evidence>
<keyword evidence="3 5" id="KW-1133">Transmembrane helix</keyword>
<keyword evidence="7" id="KW-1185">Reference proteome</keyword>
<dbReference type="Pfam" id="PF02674">
    <property type="entry name" value="Colicin_V"/>
    <property type="match status" value="1"/>
</dbReference>
<feature type="transmembrane region" description="Helical" evidence="5">
    <location>
        <begin position="65"/>
        <end position="85"/>
    </location>
</feature>
<feature type="transmembrane region" description="Helical" evidence="5">
    <location>
        <begin position="35"/>
        <end position="58"/>
    </location>
</feature>
<evidence type="ECO:0000256" key="5">
    <source>
        <dbReference type="SAM" id="Phobius"/>
    </source>
</evidence>
<sequence>MLQDLGWLDLSMLAVLLLSALAGLLRGLVSELMSLAGWFVAWLLAQAWGLDVALALHLGSPDGPLVRLGGLVICFVATLLVWRLLSWLLQQLIQASPLAPLDRLLGALFGLLRGVLVLWALVMMLALTPLARQEAWRVSTGVGWIAQVHGWMSPWLPGDWGPAAAPPAAEDPAPPA</sequence>
<keyword evidence="4 5" id="KW-0472">Membrane</keyword>
<comment type="subcellular location">
    <subcellularLocation>
        <location evidence="1">Membrane</location>
        <topology evidence="1">Multi-pass membrane protein</topology>
    </subcellularLocation>
</comment>
<reference evidence="6 7" key="1">
    <citation type="submission" date="2020-05" db="EMBL/GenBank/DDBJ databases">
        <title>Genomic Encyclopedia of Type Strains, Phase IV (KMG-V): Genome sequencing to study the core and pangenomes of soil and plant-associated prokaryotes.</title>
        <authorList>
            <person name="Whitman W."/>
        </authorList>
    </citation>
    <scope>NUCLEOTIDE SEQUENCE [LARGE SCALE GENOMIC DNA]</scope>
    <source>
        <strain evidence="6 7">C29</strain>
    </source>
</reference>
<dbReference type="InterPro" id="IPR052719">
    <property type="entry name" value="CvpA-like"/>
</dbReference>
<evidence type="ECO:0000256" key="1">
    <source>
        <dbReference type="ARBA" id="ARBA00004141"/>
    </source>
</evidence>
<evidence type="ECO:0000256" key="2">
    <source>
        <dbReference type="ARBA" id="ARBA00022692"/>
    </source>
</evidence>
<feature type="transmembrane region" description="Helical" evidence="5">
    <location>
        <begin position="7"/>
        <end position="29"/>
    </location>
</feature>
<name>A0ABX2FZP7_9BURK</name>
<dbReference type="PANTHER" id="PTHR36926:SF1">
    <property type="entry name" value="COLICIN V PRODUCTION PROTEIN"/>
    <property type="match status" value="1"/>
</dbReference>
<proteinExistence type="predicted"/>
<organism evidence="6 7">
    <name type="scientific">Sphaerotilus uruguayifluvii</name>
    <dbReference type="NCBI Taxonomy" id="2735897"/>
    <lineage>
        <taxon>Bacteria</taxon>
        <taxon>Pseudomonadati</taxon>
        <taxon>Pseudomonadota</taxon>
        <taxon>Betaproteobacteria</taxon>
        <taxon>Burkholderiales</taxon>
        <taxon>Sphaerotilaceae</taxon>
        <taxon>Sphaerotilus</taxon>
    </lineage>
</organism>
<evidence type="ECO:0000313" key="6">
    <source>
        <dbReference type="EMBL" id="NRT55518.1"/>
    </source>
</evidence>